<dbReference type="Pfam" id="PF03004">
    <property type="entry name" value="Transposase_24"/>
    <property type="match status" value="1"/>
</dbReference>
<feature type="region of interest" description="Disordered" evidence="1">
    <location>
        <begin position="203"/>
        <end position="242"/>
    </location>
</feature>
<comment type="caution">
    <text evidence="2">The sequence shown here is derived from an EMBL/GenBank/DDBJ whole genome shotgun (WGS) entry which is preliminary data.</text>
</comment>
<proteinExistence type="predicted"/>
<name>A0ABU6UMB8_9FABA</name>
<dbReference type="InterPro" id="IPR004252">
    <property type="entry name" value="Probable_transposase_24"/>
</dbReference>
<evidence type="ECO:0000313" key="2">
    <source>
        <dbReference type="EMBL" id="MED6161450.1"/>
    </source>
</evidence>
<reference evidence="2 3" key="1">
    <citation type="journal article" date="2023" name="Plants (Basel)">
        <title>Bridging the Gap: Combining Genomics and Transcriptomics Approaches to Understand Stylosanthes scabra, an Orphan Legume from the Brazilian Caatinga.</title>
        <authorList>
            <person name="Ferreira-Neto J.R.C."/>
            <person name="da Silva M.D."/>
            <person name="Binneck E."/>
            <person name="de Melo N.F."/>
            <person name="da Silva R.H."/>
            <person name="de Melo A.L.T.M."/>
            <person name="Pandolfi V."/>
            <person name="Bustamante F.O."/>
            <person name="Brasileiro-Vidal A.C."/>
            <person name="Benko-Iseppon A.M."/>
        </authorList>
    </citation>
    <scope>NUCLEOTIDE SEQUENCE [LARGE SCALE GENOMIC DNA]</scope>
    <source>
        <tissue evidence="2">Leaves</tissue>
    </source>
</reference>
<evidence type="ECO:0000313" key="3">
    <source>
        <dbReference type="Proteomes" id="UP001341840"/>
    </source>
</evidence>
<feature type="compositionally biased region" description="Low complexity" evidence="1">
    <location>
        <begin position="230"/>
        <end position="242"/>
    </location>
</feature>
<dbReference type="Proteomes" id="UP001341840">
    <property type="component" value="Unassembled WGS sequence"/>
</dbReference>
<accession>A0ABU6UMB8</accession>
<gene>
    <name evidence="2" type="ORF">PIB30_060843</name>
</gene>
<evidence type="ECO:0000256" key="1">
    <source>
        <dbReference type="SAM" id="MobiDB-lite"/>
    </source>
</evidence>
<sequence length="242" mass="26723">MFGIDPGFMKHLAVNKVNRASLKGGYLHTGGSATIPKNRERMTRSLDRPPTEPELFRETHARKHDNSVVEKHADDLLFSANFEQATQHAQEEGDETPGTVDPNVVWRQTLSEPYRNQVYGVSGFFATSLRTSSYGGLSASATSTHTGLNASEVVDLREQGQVLQQHIVEVRSLKDILAERDARAEEHLQCIKEMQQHMVAFYNPLHPGSSTTVGGSGSSTAPPLPPRSPPQQTMMTTTRMRS</sequence>
<organism evidence="2 3">
    <name type="scientific">Stylosanthes scabra</name>
    <dbReference type="NCBI Taxonomy" id="79078"/>
    <lineage>
        <taxon>Eukaryota</taxon>
        <taxon>Viridiplantae</taxon>
        <taxon>Streptophyta</taxon>
        <taxon>Embryophyta</taxon>
        <taxon>Tracheophyta</taxon>
        <taxon>Spermatophyta</taxon>
        <taxon>Magnoliopsida</taxon>
        <taxon>eudicotyledons</taxon>
        <taxon>Gunneridae</taxon>
        <taxon>Pentapetalae</taxon>
        <taxon>rosids</taxon>
        <taxon>fabids</taxon>
        <taxon>Fabales</taxon>
        <taxon>Fabaceae</taxon>
        <taxon>Papilionoideae</taxon>
        <taxon>50 kb inversion clade</taxon>
        <taxon>dalbergioids sensu lato</taxon>
        <taxon>Dalbergieae</taxon>
        <taxon>Pterocarpus clade</taxon>
        <taxon>Stylosanthes</taxon>
    </lineage>
</organism>
<dbReference type="EMBL" id="JASCZI010121372">
    <property type="protein sequence ID" value="MED6161450.1"/>
    <property type="molecule type" value="Genomic_DNA"/>
</dbReference>
<protein>
    <submittedName>
        <fullName evidence="2">Uncharacterized protein</fullName>
    </submittedName>
</protein>
<keyword evidence="3" id="KW-1185">Reference proteome</keyword>